<dbReference type="RefSeq" id="WP_203903483.1">
    <property type="nucleotide sequence ID" value="NZ_BOPF01000032.1"/>
</dbReference>
<protein>
    <submittedName>
        <fullName evidence="1">Uncharacterized protein</fullName>
    </submittedName>
</protein>
<comment type="caution">
    <text evidence="1">The sequence shown here is derived from an EMBL/GenBank/DDBJ whole genome shotgun (WGS) entry which is preliminary data.</text>
</comment>
<dbReference type="Proteomes" id="UP000619260">
    <property type="component" value="Unassembled WGS sequence"/>
</dbReference>
<dbReference type="AlphaFoldDB" id="A0A8J4DVD7"/>
<dbReference type="EMBL" id="BOPF01000032">
    <property type="protein sequence ID" value="GIJ50037.1"/>
    <property type="molecule type" value="Genomic_DNA"/>
</dbReference>
<sequence>MRPVTPELAAAIEAAERRPVLAVRVDWDGDGYDGDGSVDDLSALAGEVVIDRALAGELPDEVSIVEGSAAASLTVDLDAGGWQVEDETGHAAWYFSAANPDGPFSWRQILGRPVTVDVGFHTTTGPQWVRRFTGRTRALPVSSRRRSAQLRALDGRERLRQVVQVPGAVTRDVGLTATWLVSYVLHQCGIPPSPPPRTPWGTDRVPRLWIPAHGSIQPLIAGTVTLVRRRSTVASTDRAQHRYVPGPFVIAPHLYYNRAAENDQVTGTLTFADITNQGGRIVASQVYRLEMWVRGDSTLTAPPEPMGIVMEDNGPDRLKTTGRIFLGLTPERRLRYYCTARGGTAPVAEATGPQIPADGQWHFIGVQIDILADEVTFALDQRPPVTVETPTAAPYNEICPSRVVFTAWAPFAELHVTSDPLDAPWLNTVPFTPGARLDPSVLTLDAVVEREPREAWALLSEIAAAEQAVIGFDEDGVFAYRNRTRLTDRDAVRVVRTLSAESAITDLDAEVAIDRVRNVVTVPYTPVVMDTAVQVRTWVYETRDLHTVPANGTVEVWASPERPLADVDLDGYAVTEQPNFPNTYVTLSRTPEGTQLVFDNITMTVVAWTVGTLRIRIVNGNAFDLHTANSAGFPTIGVAGVASRVDRPIGVQVRDPDSEAVHGQQPYAASANPWIQRREVADTLARALLADLATPHLVVTNLVIVGDPRLQLGDRVRVVDRDGIALDGEYWITAIRDRIRADGPYTQTLALRRAAPR</sequence>
<accession>A0A8J4DVD7</accession>
<keyword evidence="2" id="KW-1185">Reference proteome</keyword>
<evidence type="ECO:0000313" key="2">
    <source>
        <dbReference type="Proteomes" id="UP000619260"/>
    </source>
</evidence>
<reference evidence="1" key="1">
    <citation type="submission" date="2021-01" db="EMBL/GenBank/DDBJ databases">
        <title>Whole genome shotgun sequence of Virgisporangium aliadipatigenens NBRC 105644.</title>
        <authorList>
            <person name="Komaki H."/>
            <person name="Tamura T."/>
        </authorList>
    </citation>
    <scope>NUCLEOTIDE SEQUENCE</scope>
    <source>
        <strain evidence="1">NBRC 105644</strain>
    </source>
</reference>
<gene>
    <name evidence="1" type="ORF">Val02_69230</name>
</gene>
<organism evidence="1 2">
    <name type="scientific">Virgisporangium aliadipatigenens</name>
    <dbReference type="NCBI Taxonomy" id="741659"/>
    <lineage>
        <taxon>Bacteria</taxon>
        <taxon>Bacillati</taxon>
        <taxon>Actinomycetota</taxon>
        <taxon>Actinomycetes</taxon>
        <taxon>Micromonosporales</taxon>
        <taxon>Micromonosporaceae</taxon>
        <taxon>Virgisporangium</taxon>
    </lineage>
</organism>
<name>A0A8J4DVD7_9ACTN</name>
<evidence type="ECO:0000313" key="1">
    <source>
        <dbReference type="EMBL" id="GIJ50037.1"/>
    </source>
</evidence>
<proteinExistence type="predicted"/>